<evidence type="ECO:0000259" key="2">
    <source>
        <dbReference type="Pfam" id="PF00188"/>
    </source>
</evidence>
<accession>A0A1L3JHM5</accession>
<gene>
    <name evidence="3" type="ORF">LPB136_04265</name>
</gene>
<dbReference type="AlphaFoldDB" id="A0A1L3JHM5"/>
<feature type="signal peptide" evidence="1">
    <location>
        <begin position="1"/>
        <end position="25"/>
    </location>
</feature>
<keyword evidence="4" id="KW-1185">Reference proteome</keyword>
<dbReference type="PROSITE" id="PS51257">
    <property type="entry name" value="PROKAR_LIPOPROTEIN"/>
    <property type="match status" value="1"/>
</dbReference>
<evidence type="ECO:0000313" key="3">
    <source>
        <dbReference type="EMBL" id="APG64628.1"/>
    </source>
</evidence>
<dbReference type="KEGG" id="ten:LPB136_04265"/>
<dbReference type="InterPro" id="IPR014044">
    <property type="entry name" value="CAP_dom"/>
</dbReference>
<organism evidence="3 4">
    <name type="scientific">Tenacibaculum todarodis</name>
    <dbReference type="NCBI Taxonomy" id="1850252"/>
    <lineage>
        <taxon>Bacteria</taxon>
        <taxon>Pseudomonadati</taxon>
        <taxon>Bacteroidota</taxon>
        <taxon>Flavobacteriia</taxon>
        <taxon>Flavobacteriales</taxon>
        <taxon>Flavobacteriaceae</taxon>
        <taxon>Tenacibaculum</taxon>
    </lineage>
</organism>
<dbReference type="Pfam" id="PF00188">
    <property type="entry name" value="CAP"/>
    <property type="match status" value="1"/>
</dbReference>
<dbReference type="Gene3D" id="3.40.33.10">
    <property type="entry name" value="CAP"/>
    <property type="match status" value="1"/>
</dbReference>
<dbReference type="STRING" id="1850252.LPB136_04265"/>
<evidence type="ECO:0000256" key="1">
    <source>
        <dbReference type="SAM" id="SignalP"/>
    </source>
</evidence>
<dbReference type="Proteomes" id="UP000181898">
    <property type="component" value="Chromosome"/>
</dbReference>
<proteinExistence type="predicted"/>
<dbReference type="OrthoDB" id="982527at2"/>
<keyword evidence="1" id="KW-0732">Signal</keyword>
<dbReference type="PANTHER" id="PTHR31157">
    <property type="entry name" value="SCP DOMAIN-CONTAINING PROTEIN"/>
    <property type="match status" value="1"/>
</dbReference>
<reference evidence="3 4" key="1">
    <citation type="submission" date="2016-11" db="EMBL/GenBank/DDBJ databases">
        <title>Tenacibaculum sp. LPB0136, isolated from marine environment.</title>
        <authorList>
            <person name="Kim E."/>
            <person name="Yi H."/>
        </authorList>
    </citation>
    <scope>NUCLEOTIDE SEQUENCE [LARGE SCALE GENOMIC DNA]</scope>
    <source>
        <strain evidence="3 4">LPB0136</strain>
    </source>
</reference>
<dbReference type="EMBL" id="CP018155">
    <property type="protein sequence ID" value="APG64628.1"/>
    <property type="molecule type" value="Genomic_DNA"/>
</dbReference>
<dbReference type="CDD" id="cd05379">
    <property type="entry name" value="CAP_bacterial"/>
    <property type="match status" value="1"/>
</dbReference>
<dbReference type="SUPFAM" id="SSF55797">
    <property type="entry name" value="PR-1-like"/>
    <property type="match status" value="1"/>
</dbReference>
<dbReference type="InterPro" id="IPR035940">
    <property type="entry name" value="CAP_sf"/>
</dbReference>
<sequence>MFTPPKQKFLPIALCLIFFITSCSSSEETVVAAAEEPVVEYIAPSTIENEILNRINDYRVSINLSALNNFNIVKVPALNHTHYMIDEQEISHDGFNDRASYLVENADIVSAAENVASGFTTAESVVDAWIASDGHRANIEGDYNYFDVIARKDSDGHWYYTNIFVKKP</sequence>
<dbReference type="PANTHER" id="PTHR31157:SF1">
    <property type="entry name" value="SCP DOMAIN-CONTAINING PROTEIN"/>
    <property type="match status" value="1"/>
</dbReference>
<feature type="chain" id="PRO_5013312747" description="SCP domain-containing protein" evidence="1">
    <location>
        <begin position="26"/>
        <end position="168"/>
    </location>
</feature>
<evidence type="ECO:0000313" key="4">
    <source>
        <dbReference type="Proteomes" id="UP000181898"/>
    </source>
</evidence>
<name>A0A1L3JHM5_9FLAO</name>
<protein>
    <recommendedName>
        <fullName evidence="2">SCP domain-containing protein</fullName>
    </recommendedName>
</protein>
<dbReference type="RefSeq" id="WP_072554954.1">
    <property type="nucleotide sequence ID" value="NZ_CP018155.1"/>
</dbReference>
<feature type="domain" description="SCP" evidence="2">
    <location>
        <begin position="52"/>
        <end position="139"/>
    </location>
</feature>